<dbReference type="RefSeq" id="WP_368409159.1">
    <property type="nucleotide sequence ID" value="NZ_CP110249.1"/>
</dbReference>
<reference evidence="3 4" key="1">
    <citation type="journal article" date="2019" name="Int. J. Syst. Evol. Microbiol.">
        <title>The Global Catalogue of Microorganisms (GCM) 10K type strain sequencing project: providing services to taxonomists for standard genome sequencing and annotation.</title>
        <authorList>
            <consortium name="The Broad Institute Genomics Platform"/>
            <consortium name="The Broad Institute Genome Sequencing Center for Infectious Disease"/>
            <person name="Wu L."/>
            <person name="Ma J."/>
        </authorList>
    </citation>
    <scope>NUCLEOTIDE SEQUENCE [LARGE SCALE GENOMIC DNA]</scope>
    <source>
        <strain evidence="3 4">RDMS1</strain>
    </source>
</reference>
<keyword evidence="3" id="KW-0012">Acyltransferase</keyword>
<dbReference type="AlphaFoldDB" id="A0ABD5YQF2"/>
<dbReference type="CDD" id="cd04301">
    <property type="entry name" value="NAT_SF"/>
    <property type="match status" value="1"/>
</dbReference>
<dbReference type="SUPFAM" id="SSF55729">
    <property type="entry name" value="Acyl-CoA N-acyltransferases (Nat)"/>
    <property type="match status" value="1"/>
</dbReference>
<dbReference type="PANTHER" id="PTHR43072:SF52">
    <property type="entry name" value="GCN5-RELATED N-ACETYLTRANSFERASE"/>
    <property type="match status" value="1"/>
</dbReference>
<evidence type="ECO:0000259" key="2">
    <source>
        <dbReference type="PROSITE" id="PS51186"/>
    </source>
</evidence>
<accession>A0ABD5YQF2</accession>
<evidence type="ECO:0000256" key="1">
    <source>
        <dbReference type="SAM" id="Phobius"/>
    </source>
</evidence>
<dbReference type="InterPro" id="IPR016181">
    <property type="entry name" value="Acyl_CoA_acyltransferase"/>
</dbReference>
<dbReference type="PROSITE" id="PS51186">
    <property type="entry name" value="GNAT"/>
    <property type="match status" value="1"/>
</dbReference>
<feature type="transmembrane region" description="Helical" evidence="1">
    <location>
        <begin position="12"/>
        <end position="35"/>
    </location>
</feature>
<dbReference type="InterPro" id="IPR036259">
    <property type="entry name" value="MFS_trans_sf"/>
</dbReference>
<keyword evidence="1" id="KW-0812">Transmembrane</keyword>
<feature type="transmembrane region" description="Helical" evidence="1">
    <location>
        <begin position="105"/>
        <end position="124"/>
    </location>
</feature>
<dbReference type="GO" id="GO:0016746">
    <property type="term" value="F:acyltransferase activity"/>
    <property type="evidence" value="ECO:0007669"/>
    <property type="project" value="UniProtKB-KW"/>
</dbReference>
<feature type="transmembrane region" description="Helical" evidence="1">
    <location>
        <begin position="42"/>
        <end position="63"/>
    </location>
</feature>
<comment type="caution">
    <text evidence="3">The sequence shown here is derived from an EMBL/GenBank/DDBJ whole genome shotgun (WGS) entry which is preliminary data.</text>
</comment>
<keyword evidence="3" id="KW-0808">Transferase</keyword>
<keyword evidence="4" id="KW-1185">Reference proteome</keyword>
<dbReference type="InterPro" id="IPR000182">
    <property type="entry name" value="GNAT_dom"/>
</dbReference>
<dbReference type="SUPFAM" id="SSF103473">
    <property type="entry name" value="MFS general substrate transporter"/>
    <property type="match status" value="1"/>
</dbReference>
<evidence type="ECO:0000313" key="3">
    <source>
        <dbReference type="EMBL" id="MFC7188625.1"/>
    </source>
</evidence>
<keyword evidence="1" id="KW-0472">Membrane</keyword>
<protein>
    <submittedName>
        <fullName evidence="3">GNAT family N-acetyltransferase</fullName>
        <ecNumber evidence="3">2.3.1.-</ecNumber>
    </submittedName>
</protein>
<proteinExistence type="predicted"/>
<dbReference type="GeneID" id="76198178"/>
<dbReference type="EMBL" id="JBHTAX010000001">
    <property type="protein sequence ID" value="MFC7188625.1"/>
    <property type="molecule type" value="Genomic_DNA"/>
</dbReference>
<dbReference type="EC" id="2.3.1.-" evidence="3"/>
<dbReference type="PANTHER" id="PTHR43072">
    <property type="entry name" value="N-ACETYLTRANSFERASE"/>
    <property type="match status" value="1"/>
</dbReference>
<dbReference type="Proteomes" id="UP001596417">
    <property type="component" value="Unassembled WGS sequence"/>
</dbReference>
<evidence type="ECO:0000313" key="4">
    <source>
        <dbReference type="Proteomes" id="UP001596417"/>
    </source>
</evidence>
<dbReference type="Pfam" id="PF07690">
    <property type="entry name" value="MFS_1"/>
    <property type="match status" value="1"/>
</dbReference>
<keyword evidence="1" id="KW-1133">Transmembrane helix</keyword>
<organism evidence="3 4">
    <name type="scientific">Halocatena marina</name>
    <dbReference type="NCBI Taxonomy" id="2934937"/>
    <lineage>
        <taxon>Archaea</taxon>
        <taxon>Methanobacteriati</taxon>
        <taxon>Methanobacteriota</taxon>
        <taxon>Stenosarchaea group</taxon>
        <taxon>Halobacteria</taxon>
        <taxon>Halobacteriales</taxon>
        <taxon>Natronomonadaceae</taxon>
        <taxon>Halocatena</taxon>
    </lineage>
</organism>
<dbReference type="Gene3D" id="1.20.1250.20">
    <property type="entry name" value="MFS general substrate transporter like domains"/>
    <property type="match status" value="1"/>
</dbReference>
<dbReference type="Gene3D" id="3.40.630.30">
    <property type="match status" value="1"/>
</dbReference>
<dbReference type="InterPro" id="IPR011701">
    <property type="entry name" value="MFS"/>
</dbReference>
<dbReference type="Pfam" id="PF13508">
    <property type="entry name" value="Acetyltransf_7"/>
    <property type="match status" value="1"/>
</dbReference>
<gene>
    <name evidence="3" type="ORF">ACFQL7_01330</name>
</gene>
<name>A0ABD5YQF2_9EURY</name>
<feature type="domain" description="N-acetyltransferase" evidence="2">
    <location>
        <begin position="166"/>
        <end position="330"/>
    </location>
</feature>
<sequence>MGSVGAPVADRFPFGWITIVGIAFSGLLWIGAVLVAGPIATVVLFTASRIPGGVYNVSVVTIFQTSVSDDRLGRVWSTVASATSLAVPSGLLLGGVAGEWIGSRLVMFAGGVGSLLMAAYWFLIPPLPDLDHRSKSYLVSLVIHTWRTECSYSLMVNFIGMLLHNMNLRSATVADIPRIQTIAERSWERNYDVLTRETARETAMEWYNEEKLRTDIERDDARIQVAEADESGIIGFSHSVWGDEETVTGTVLRLYVDPNHRNRGVGSKLLEATRAVLKEHNLEWVEAMVLAANEPGNDFYRSAGFKRIEVAETTIGDDSYSEYVYRDKTE</sequence>
<feature type="transmembrane region" description="Helical" evidence="1">
    <location>
        <begin position="75"/>
        <end position="93"/>
    </location>
</feature>